<comment type="caution">
    <text evidence="2">The sequence shown here is derived from an EMBL/GenBank/DDBJ whole genome shotgun (WGS) entry which is preliminary data.</text>
</comment>
<dbReference type="InterPro" id="IPR007138">
    <property type="entry name" value="ABM_dom"/>
</dbReference>
<dbReference type="RefSeq" id="WP_354012746.1">
    <property type="nucleotide sequence ID" value="NZ_JBEPMU010000001.1"/>
</dbReference>
<dbReference type="EMBL" id="JBEPMU010000001">
    <property type="protein sequence ID" value="MET3651305.1"/>
    <property type="molecule type" value="Genomic_DNA"/>
</dbReference>
<keyword evidence="2" id="KW-0560">Oxidoreductase</keyword>
<dbReference type="Pfam" id="PF03992">
    <property type="entry name" value="ABM"/>
    <property type="match status" value="1"/>
</dbReference>
<accession>A0ABV2JR47</accession>
<evidence type="ECO:0000313" key="3">
    <source>
        <dbReference type="Proteomes" id="UP001549184"/>
    </source>
</evidence>
<keyword evidence="3" id="KW-1185">Reference proteome</keyword>
<sequence length="116" mass="13590">MNESTAFIVRLPARHEHVQQLEQGMLGILDAMAEEPDFVSCYLNQPPDDPDTFVLYEVWACSREHFLRHHLGKPYRQAYEASLGQWLREERSIQFLDLKRSHHAAPRVTQPRARHA</sequence>
<organism evidence="2 3">
    <name type="scientific">Dyella japonica</name>
    <dbReference type="NCBI Taxonomy" id="231455"/>
    <lineage>
        <taxon>Bacteria</taxon>
        <taxon>Pseudomonadati</taxon>
        <taxon>Pseudomonadota</taxon>
        <taxon>Gammaproteobacteria</taxon>
        <taxon>Lysobacterales</taxon>
        <taxon>Rhodanobacteraceae</taxon>
        <taxon>Dyella</taxon>
    </lineage>
</organism>
<keyword evidence="2" id="KW-0503">Monooxygenase</keyword>
<proteinExistence type="predicted"/>
<dbReference type="SUPFAM" id="SSF54909">
    <property type="entry name" value="Dimeric alpha+beta barrel"/>
    <property type="match status" value="1"/>
</dbReference>
<evidence type="ECO:0000313" key="2">
    <source>
        <dbReference type="EMBL" id="MET3651305.1"/>
    </source>
</evidence>
<gene>
    <name evidence="2" type="ORF">ABIC75_001007</name>
</gene>
<name>A0ABV2JR47_9GAMM</name>
<reference evidence="2 3" key="1">
    <citation type="submission" date="2024-06" db="EMBL/GenBank/DDBJ databases">
        <title>Sorghum-associated microbial communities from plants grown in Nebraska, USA.</title>
        <authorList>
            <person name="Schachtman D."/>
        </authorList>
    </citation>
    <scope>NUCLEOTIDE SEQUENCE [LARGE SCALE GENOMIC DNA]</scope>
    <source>
        <strain evidence="2 3">1073</strain>
    </source>
</reference>
<dbReference type="Gene3D" id="3.30.70.100">
    <property type="match status" value="1"/>
</dbReference>
<feature type="domain" description="ABM" evidence="1">
    <location>
        <begin position="8"/>
        <end position="79"/>
    </location>
</feature>
<dbReference type="InterPro" id="IPR011008">
    <property type="entry name" value="Dimeric_a/b-barrel"/>
</dbReference>
<dbReference type="GO" id="GO:0004497">
    <property type="term" value="F:monooxygenase activity"/>
    <property type="evidence" value="ECO:0007669"/>
    <property type="project" value="UniProtKB-KW"/>
</dbReference>
<protein>
    <submittedName>
        <fullName evidence="2">Quinol monooxygenase YgiN</fullName>
    </submittedName>
</protein>
<dbReference type="Proteomes" id="UP001549184">
    <property type="component" value="Unassembled WGS sequence"/>
</dbReference>
<evidence type="ECO:0000259" key="1">
    <source>
        <dbReference type="Pfam" id="PF03992"/>
    </source>
</evidence>